<keyword evidence="5 9" id="KW-0479">Metal-binding</keyword>
<accession>A0A4Y9XPP5</accession>
<evidence type="ECO:0000256" key="9">
    <source>
        <dbReference type="PIRSR" id="PIRSR602401-1"/>
    </source>
</evidence>
<organism evidence="10 11">
    <name type="scientific">Dentipellis fragilis</name>
    <dbReference type="NCBI Taxonomy" id="205917"/>
    <lineage>
        <taxon>Eukaryota</taxon>
        <taxon>Fungi</taxon>
        <taxon>Dikarya</taxon>
        <taxon>Basidiomycota</taxon>
        <taxon>Agaricomycotina</taxon>
        <taxon>Agaricomycetes</taxon>
        <taxon>Russulales</taxon>
        <taxon>Hericiaceae</taxon>
        <taxon>Dentipellis</taxon>
    </lineage>
</organism>
<keyword evidence="6" id="KW-0560">Oxidoreductase</keyword>
<dbReference type="Pfam" id="PF00067">
    <property type="entry name" value="p450"/>
    <property type="match status" value="1"/>
</dbReference>
<dbReference type="Proteomes" id="UP000298327">
    <property type="component" value="Unassembled WGS sequence"/>
</dbReference>
<evidence type="ECO:0000313" key="10">
    <source>
        <dbReference type="EMBL" id="TFY50489.1"/>
    </source>
</evidence>
<comment type="caution">
    <text evidence="10">The sequence shown here is derived from an EMBL/GenBank/DDBJ whole genome shotgun (WGS) entry which is preliminary data.</text>
</comment>
<dbReference type="PRINTS" id="PR00385">
    <property type="entry name" value="P450"/>
</dbReference>
<protein>
    <recommendedName>
        <fullName evidence="12">Cytochrome P450</fullName>
    </recommendedName>
</protein>
<dbReference type="GO" id="GO:0016705">
    <property type="term" value="F:oxidoreductase activity, acting on paired donors, with incorporation or reduction of molecular oxygen"/>
    <property type="evidence" value="ECO:0007669"/>
    <property type="project" value="InterPro"/>
</dbReference>
<feature type="binding site" description="axial binding residue" evidence="9">
    <location>
        <position position="295"/>
    </location>
    <ligand>
        <name>heme</name>
        <dbReference type="ChEBI" id="CHEBI:30413"/>
    </ligand>
    <ligandPart>
        <name>Fe</name>
        <dbReference type="ChEBI" id="CHEBI:18248"/>
    </ligandPart>
</feature>
<comment type="cofactor">
    <cofactor evidence="1 9">
        <name>heme</name>
        <dbReference type="ChEBI" id="CHEBI:30413"/>
    </cofactor>
</comment>
<comment type="similarity">
    <text evidence="3">Belongs to the cytochrome P450 family.</text>
</comment>
<dbReference type="AlphaFoldDB" id="A0A4Y9XPP5"/>
<dbReference type="PRINTS" id="PR00463">
    <property type="entry name" value="EP450I"/>
</dbReference>
<dbReference type="GO" id="GO:0004497">
    <property type="term" value="F:monooxygenase activity"/>
    <property type="evidence" value="ECO:0007669"/>
    <property type="project" value="UniProtKB-KW"/>
</dbReference>
<dbReference type="InterPro" id="IPR050364">
    <property type="entry name" value="Cytochrome_P450_fung"/>
</dbReference>
<evidence type="ECO:0000256" key="2">
    <source>
        <dbReference type="ARBA" id="ARBA00005179"/>
    </source>
</evidence>
<dbReference type="Gene3D" id="1.10.630.10">
    <property type="entry name" value="Cytochrome P450"/>
    <property type="match status" value="1"/>
</dbReference>
<evidence type="ECO:0000256" key="6">
    <source>
        <dbReference type="ARBA" id="ARBA00023002"/>
    </source>
</evidence>
<evidence type="ECO:0000256" key="5">
    <source>
        <dbReference type="ARBA" id="ARBA00022723"/>
    </source>
</evidence>
<gene>
    <name evidence="10" type="ORF">EVG20_g11487</name>
</gene>
<dbReference type="InterPro" id="IPR001128">
    <property type="entry name" value="Cyt_P450"/>
</dbReference>
<feature type="non-terminal residue" evidence="10">
    <location>
        <position position="1"/>
    </location>
</feature>
<evidence type="ECO:0000256" key="3">
    <source>
        <dbReference type="ARBA" id="ARBA00010617"/>
    </source>
</evidence>
<evidence type="ECO:0000256" key="8">
    <source>
        <dbReference type="ARBA" id="ARBA00023033"/>
    </source>
</evidence>
<evidence type="ECO:0000256" key="4">
    <source>
        <dbReference type="ARBA" id="ARBA00022617"/>
    </source>
</evidence>
<evidence type="ECO:0000256" key="7">
    <source>
        <dbReference type="ARBA" id="ARBA00023004"/>
    </source>
</evidence>
<dbReference type="STRING" id="205917.A0A4Y9XPP5"/>
<dbReference type="GO" id="GO:0005506">
    <property type="term" value="F:iron ion binding"/>
    <property type="evidence" value="ECO:0007669"/>
    <property type="project" value="InterPro"/>
</dbReference>
<comment type="pathway">
    <text evidence="2">Secondary metabolite biosynthesis.</text>
</comment>
<keyword evidence="11" id="KW-1185">Reference proteome</keyword>
<keyword evidence="8" id="KW-0503">Monooxygenase</keyword>
<dbReference type="SUPFAM" id="SSF48264">
    <property type="entry name" value="Cytochrome P450"/>
    <property type="match status" value="1"/>
</dbReference>
<dbReference type="EMBL" id="SEOQ01001810">
    <property type="protein sequence ID" value="TFY50489.1"/>
    <property type="molecule type" value="Genomic_DNA"/>
</dbReference>
<name>A0A4Y9XPP5_9AGAM</name>
<dbReference type="InterPro" id="IPR002401">
    <property type="entry name" value="Cyt_P450_E_grp-I"/>
</dbReference>
<keyword evidence="7 9" id="KW-0408">Iron</keyword>
<evidence type="ECO:0000313" key="11">
    <source>
        <dbReference type="Proteomes" id="UP000298327"/>
    </source>
</evidence>
<dbReference type="GO" id="GO:0020037">
    <property type="term" value="F:heme binding"/>
    <property type="evidence" value="ECO:0007669"/>
    <property type="project" value="InterPro"/>
</dbReference>
<proteinExistence type="inferred from homology"/>
<evidence type="ECO:0000256" key="1">
    <source>
        <dbReference type="ARBA" id="ARBA00001971"/>
    </source>
</evidence>
<sequence length="372" mass="41963">WRRQRRAANDACKQDVVGQYHPMETAEAITLAADLLTLPEDWKAHFRRRAASLIISIVYDHPPLDKEDCSGTSFETIAQITDRIMKWCKTWKASCGLLAMDGVYPPPSLIDGVKERMASGTIRSCFTTNLIDNMSSNKLSSEENAWLAGTMYIGGSETSATMLPWFLIAMLLYPEVQQRAQDEIDTVVGRSRAPNFADFDQLPYIQAVVKELLRWRSPVLLGIPHTTSEDDWYDGMFIPKGTSCLPHIWLLNRDPELFGPDAADFNPARFLDGTGRLRTDMPADHFSYGFGRRICVGQHVANDILFIDIAVILWSTKIERGRDANGELIPMDRDGYLEHGLVVNPLPFDCKILPRFPEVSSILDNEKELRGL</sequence>
<dbReference type="PANTHER" id="PTHR46300:SF6">
    <property type="entry name" value="CYTOCHROME P450 2C30"/>
    <property type="match status" value="1"/>
</dbReference>
<dbReference type="PANTHER" id="PTHR46300">
    <property type="entry name" value="P450, PUTATIVE (EUROFUNG)-RELATED-RELATED"/>
    <property type="match status" value="1"/>
</dbReference>
<evidence type="ECO:0008006" key="12">
    <source>
        <dbReference type="Google" id="ProtNLM"/>
    </source>
</evidence>
<keyword evidence="4 9" id="KW-0349">Heme</keyword>
<dbReference type="InterPro" id="IPR036396">
    <property type="entry name" value="Cyt_P450_sf"/>
</dbReference>
<dbReference type="OrthoDB" id="2789670at2759"/>
<reference evidence="10 11" key="1">
    <citation type="submission" date="2019-02" db="EMBL/GenBank/DDBJ databases">
        <title>Genome sequencing of the rare red list fungi Dentipellis fragilis.</title>
        <authorList>
            <person name="Buettner E."/>
            <person name="Kellner H."/>
        </authorList>
    </citation>
    <scope>NUCLEOTIDE SEQUENCE [LARGE SCALE GENOMIC DNA]</scope>
    <source>
        <strain evidence="10 11">DSM 105465</strain>
    </source>
</reference>